<comment type="similarity">
    <text evidence="3">Belongs to the HIPP family.</text>
</comment>
<reference evidence="4" key="1">
    <citation type="journal article" date="2023" name="Nat. Commun.">
        <title>Diploid and tetraploid genomes of Acorus and the evolution of monocots.</title>
        <authorList>
            <person name="Ma L."/>
            <person name="Liu K.W."/>
            <person name="Li Z."/>
            <person name="Hsiao Y.Y."/>
            <person name="Qi Y."/>
            <person name="Fu T."/>
            <person name="Tang G.D."/>
            <person name="Zhang D."/>
            <person name="Sun W.H."/>
            <person name="Liu D.K."/>
            <person name="Li Y."/>
            <person name="Chen G.Z."/>
            <person name="Liu X.D."/>
            <person name="Liao X.Y."/>
            <person name="Jiang Y.T."/>
            <person name="Yu X."/>
            <person name="Hao Y."/>
            <person name="Huang J."/>
            <person name="Zhao X.W."/>
            <person name="Ke S."/>
            <person name="Chen Y.Y."/>
            <person name="Wu W.L."/>
            <person name="Hsu J.L."/>
            <person name="Lin Y.F."/>
            <person name="Huang M.D."/>
            <person name="Li C.Y."/>
            <person name="Huang L."/>
            <person name="Wang Z.W."/>
            <person name="Zhao X."/>
            <person name="Zhong W.Y."/>
            <person name="Peng D.H."/>
            <person name="Ahmad S."/>
            <person name="Lan S."/>
            <person name="Zhang J.S."/>
            <person name="Tsai W.C."/>
            <person name="Van de Peer Y."/>
            <person name="Liu Z.J."/>
        </authorList>
    </citation>
    <scope>NUCLEOTIDE SEQUENCE</scope>
    <source>
        <strain evidence="4">CP</strain>
    </source>
</reference>
<dbReference type="InterPro" id="IPR036163">
    <property type="entry name" value="HMA_dom_sf"/>
</dbReference>
<keyword evidence="5" id="KW-1185">Reference proteome</keyword>
<dbReference type="SUPFAM" id="SSF55008">
    <property type="entry name" value="HMA, heavy metal-associated domain"/>
    <property type="match status" value="1"/>
</dbReference>
<keyword evidence="1" id="KW-0479">Metal-binding</keyword>
<dbReference type="PANTHER" id="PTHR46195:SF12">
    <property type="entry name" value="HEAVY METAL-ASSOCIATED ISOPRENYLATED PLANT PROTEIN 4"/>
    <property type="match status" value="1"/>
</dbReference>
<evidence type="ECO:0000313" key="5">
    <source>
        <dbReference type="Proteomes" id="UP001180020"/>
    </source>
</evidence>
<reference evidence="4" key="2">
    <citation type="submission" date="2023-06" db="EMBL/GenBank/DDBJ databases">
        <authorList>
            <person name="Ma L."/>
            <person name="Liu K.-W."/>
            <person name="Li Z."/>
            <person name="Hsiao Y.-Y."/>
            <person name="Qi Y."/>
            <person name="Fu T."/>
            <person name="Tang G."/>
            <person name="Zhang D."/>
            <person name="Sun W.-H."/>
            <person name="Liu D.-K."/>
            <person name="Li Y."/>
            <person name="Chen G.-Z."/>
            <person name="Liu X.-D."/>
            <person name="Liao X.-Y."/>
            <person name="Jiang Y.-T."/>
            <person name="Yu X."/>
            <person name="Hao Y."/>
            <person name="Huang J."/>
            <person name="Zhao X.-W."/>
            <person name="Ke S."/>
            <person name="Chen Y.-Y."/>
            <person name="Wu W.-L."/>
            <person name="Hsu J.-L."/>
            <person name="Lin Y.-F."/>
            <person name="Huang M.-D."/>
            <person name="Li C.-Y."/>
            <person name="Huang L."/>
            <person name="Wang Z.-W."/>
            <person name="Zhao X."/>
            <person name="Zhong W.-Y."/>
            <person name="Peng D.-H."/>
            <person name="Ahmad S."/>
            <person name="Lan S."/>
            <person name="Zhang J.-S."/>
            <person name="Tsai W.-C."/>
            <person name="Van De Peer Y."/>
            <person name="Liu Z.-J."/>
        </authorList>
    </citation>
    <scope>NUCLEOTIDE SEQUENCE</scope>
    <source>
        <strain evidence="4">CP</strain>
        <tissue evidence="4">Leaves</tissue>
    </source>
</reference>
<proteinExistence type="inferred from homology"/>
<dbReference type="GO" id="GO:0046872">
    <property type="term" value="F:metal ion binding"/>
    <property type="evidence" value="ECO:0007669"/>
    <property type="project" value="UniProtKB-KW"/>
</dbReference>
<dbReference type="AlphaFoldDB" id="A0AAV9FKL8"/>
<evidence type="ECO:0000256" key="1">
    <source>
        <dbReference type="ARBA" id="ARBA00022723"/>
    </source>
</evidence>
<evidence type="ECO:0000256" key="3">
    <source>
        <dbReference type="ARBA" id="ARBA00024045"/>
    </source>
</evidence>
<dbReference type="Proteomes" id="UP001180020">
    <property type="component" value="Unassembled WGS sequence"/>
</dbReference>
<name>A0AAV9FKL8_ACOCL</name>
<evidence type="ECO:0000256" key="2">
    <source>
        <dbReference type="ARBA" id="ARBA00023289"/>
    </source>
</evidence>
<protein>
    <recommendedName>
        <fullName evidence="6">HMA domain-containing protein</fullName>
    </recommendedName>
</protein>
<evidence type="ECO:0008006" key="6">
    <source>
        <dbReference type="Google" id="ProtNLM"/>
    </source>
</evidence>
<dbReference type="Gene3D" id="3.30.70.100">
    <property type="match status" value="2"/>
</dbReference>
<gene>
    <name evidence="4" type="ORF">QJS10_CPA01g02915</name>
</gene>
<dbReference type="InterPro" id="IPR044577">
    <property type="entry name" value="HIPP4/7/8/17/18/19"/>
</dbReference>
<evidence type="ECO:0000313" key="4">
    <source>
        <dbReference type="EMBL" id="KAK1326530.1"/>
    </source>
</evidence>
<organism evidence="4 5">
    <name type="scientific">Acorus calamus</name>
    <name type="common">Sweet flag</name>
    <dbReference type="NCBI Taxonomy" id="4465"/>
    <lineage>
        <taxon>Eukaryota</taxon>
        <taxon>Viridiplantae</taxon>
        <taxon>Streptophyta</taxon>
        <taxon>Embryophyta</taxon>
        <taxon>Tracheophyta</taxon>
        <taxon>Spermatophyta</taxon>
        <taxon>Magnoliopsida</taxon>
        <taxon>Liliopsida</taxon>
        <taxon>Acoraceae</taxon>
        <taxon>Acorus</taxon>
    </lineage>
</organism>
<sequence>MKTGLFLVILNTKKEIHVETPMAKTRTLSCFPSGEQKIRIQDVEIDSENSTVTVTGKFDAKEVLRWIVKKTSKKVEMISPTTAIKHEMSKTTEEEKGKEMAVLKTTVINVPMHCESCEQDLRSKLLKIKDREKQTCIVDGIIDPHKLITHINKKMQKHASIVLEEIKKVEEKRAVTDDDSMKCDASNNVYACNMLSDENPNACCVM</sequence>
<accession>A0AAV9FKL8</accession>
<dbReference type="PANTHER" id="PTHR46195">
    <property type="entry name" value="HEAVY METAL-ASSOCIATED ISOPRENYLATED PLANT PROTEIN 7"/>
    <property type="match status" value="1"/>
</dbReference>
<dbReference type="EMBL" id="JAUJYO010000001">
    <property type="protein sequence ID" value="KAK1326530.1"/>
    <property type="molecule type" value="Genomic_DNA"/>
</dbReference>
<comment type="caution">
    <text evidence="4">The sequence shown here is derived from an EMBL/GenBank/DDBJ whole genome shotgun (WGS) entry which is preliminary data.</text>
</comment>
<keyword evidence="2" id="KW-0449">Lipoprotein</keyword>
<keyword evidence="2" id="KW-0636">Prenylation</keyword>